<dbReference type="Proteomes" id="UP000252731">
    <property type="component" value="Unassembled WGS sequence"/>
</dbReference>
<keyword evidence="2" id="KW-1185">Reference proteome</keyword>
<dbReference type="AlphaFoldDB" id="A0A366JGW6"/>
<evidence type="ECO:0000313" key="2">
    <source>
        <dbReference type="Proteomes" id="UP000252731"/>
    </source>
</evidence>
<dbReference type="EMBL" id="QNSF01000031">
    <property type="protein sequence ID" value="RBP86180.1"/>
    <property type="molecule type" value="Genomic_DNA"/>
</dbReference>
<comment type="caution">
    <text evidence="1">The sequence shown here is derived from an EMBL/GenBank/DDBJ whole genome shotgun (WGS) entry which is preliminary data.</text>
</comment>
<organism evidence="1 2">
    <name type="scientific">Cytobacillus firmus</name>
    <name type="common">Bacillus firmus</name>
    <dbReference type="NCBI Taxonomy" id="1399"/>
    <lineage>
        <taxon>Bacteria</taxon>
        <taxon>Bacillati</taxon>
        <taxon>Bacillota</taxon>
        <taxon>Bacilli</taxon>
        <taxon>Bacillales</taxon>
        <taxon>Bacillaceae</taxon>
        <taxon>Cytobacillus</taxon>
    </lineage>
</organism>
<name>A0A366JGW6_CYTFI</name>
<reference evidence="1 2" key="1">
    <citation type="submission" date="2018-06" db="EMBL/GenBank/DDBJ databases">
        <title>Freshwater and sediment microbial communities from various areas in North America, analyzing microbe dynamics in response to fracking.</title>
        <authorList>
            <person name="Lamendella R."/>
        </authorList>
    </citation>
    <scope>NUCLEOTIDE SEQUENCE [LARGE SCALE GENOMIC DNA]</scope>
    <source>
        <strain evidence="1 2">14_TX</strain>
    </source>
</reference>
<dbReference type="RefSeq" id="WP_113885679.1">
    <property type="nucleotide sequence ID" value="NZ_QNSF01000031.1"/>
</dbReference>
<gene>
    <name evidence="1" type="ORF">DFO70_13113</name>
</gene>
<dbReference type="OrthoDB" id="2936312at2"/>
<accession>A0A366JGW6</accession>
<evidence type="ECO:0000313" key="1">
    <source>
        <dbReference type="EMBL" id="RBP86180.1"/>
    </source>
</evidence>
<protein>
    <submittedName>
        <fullName evidence="1">Uncharacterized protein</fullName>
    </submittedName>
</protein>
<proteinExistence type="predicted"/>
<sequence>MARRAIGQGDKATYGKNLSSLIWRRKGYASIELNEYYIESKLTHAYFFHDWELKQCGGCYPHHWFAGFVEVKEEIER</sequence>